<evidence type="ECO:0000313" key="2">
    <source>
        <dbReference type="Proteomes" id="UP000278792"/>
    </source>
</evidence>
<evidence type="ECO:0000313" key="1">
    <source>
        <dbReference type="EMBL" id="ROV57615.1"/>
    </source>
</evidence>
<accession>A0A3N3DT28</accession>
<dbReference type="Proteomes" id="UP000278792">
    <property type="component" value="Unassembled WGS sequence"/>
</dbReference>
<dbReference type="Gene3D" id="1.20.120.330">
    <property type="entry name" value="Nucleotidyltransferases domain 2"/>
    <property type="match status" value="1"/>
</dbReference>
<dbReference type="InterPro" id="IPR038026">
    <property type="entry name" value="MtlR-like_sf"/>
</dbReference>
<evidence type="ECO:0008006" key="3">
    <source>
        <dbReference type="Google" id="ProtNLM"/>
    </source>
</evidence>
<protein>
    <recommendedName>
        <fullName evidence="3">Mannitol operon repressor</fullName>
    </recommendedName>
</protein>
<name>A0A3N3DT28_9VIBR</name>
<comment type="caution">
    <text evidence="1">The sequence shown here is derived from an EMBL/GenBank/DDBJ whole genome shotgun (WGS) entry which is preliminary data.</text>
</comment>
<organism evidence="1 2">
    <name type="scientific">Vibrio ponticus</name>
    <dbReference type="NCBI Taxonomy" id="265668"/>
    <lineage>
        <taxon>Bacteria</taxon>
        <taxon>Pseudomonadati</taxon>
        <taxon>Pseudomonadota</taxon>
        <taxon>Gammaproteobacteria</taxon>
        <taxon>Vibrionales</taxon>
        <taxon>Vibrionaceae</taxon>
        <taxon>Vibrio</taxon>
    </lineage>
</organism>
<dbReference type="EMBL" id="RKIK01000131">
    <property type="protein sequence ID" value="ROV57615.1"/>
    <property type="molecule type" value="Genomic_DNA"/>
</dbReference>
<dbReference type="SUPFAM" id="SSF158668">
    <property type="entry name" value="MtlR-like"/>
    <property type="match status" value="1"/>
</dbReference>
<sequence>MNFNNIHPIIDELDLESDRGLVLVAGAMLEKELEKHLTRRLLPQISKKDELLHRADFETKIILAYRVGLITEQEYKIYNQLRELRNKCAHEITHQTFDKDHFKHRIVNIIKLSPQIWNGLTQGKSVDEFVENLGWRKSFTLFFALIIMHKRDSIDRVPTVKSLSKT</sequence>
<dbReference type="RefSeq" id="WP_123783749.1">
    <property type="nucleotide sequence ID" value="NZ_RKIK01000131.1"/>
</dbReference>
<dbReference type="AlphaFoldDB" id="A0A3N3DT28"/>
<reference evidence="1 2" key="1">
    <citation type="submission" date="2018-11" db="EMBL/GenBank/DDBJ databases">
        <title>Vibrio ponticus strain CAIM 1751 pathogenic for the snapper Lutjanus guttatus.</title>
        <authorList>
            <person name="Soto-Rodriguez S."/>
            <person name="Lozano-Olvera R."/>
            <person name="Gomez-Gil B."/>
        </authorList>
    </citation>
    <scope>NUCLEOTIDE SEQUENCE [LARGE SCALE GENOMIC DNA]</scope>
    <source>
        <strain evidence="1 2">CAIM 1751</strain>
    </source>
</reference>
<proteinExistence type="predicted"/>
<gene>
    <name evidence="1" type="ORF">EGH82_22285</name>
</gene>